<reference evidence="1 2" key="1">
    <citation type="submission" date="2020-02" db="EMBL/GenBank/DDBJ databases">
        <title>Draft genome sequence of Haematococcus lacustris strain NIES-144.</title>
        <authorList>
            <person name="Morimoto D."/>
            <person name="Nakagawa S."/>
            <person name="Yoshida T."/>
            <person name="Sawayama S."/>
        </authorList>
    </citation>
    <scope>NUCLEOTIDE SEQUENCE [LARGE SCALE GENOMIC DNA]</scope>
    <source>
        <strain evidence="1 2">NIES-144</strain>
    </source>
</reference>
<dbReference type="EMBL" id="BLLF01000577">
    <property type="protein sequence ID" value="GFH13120.1"/>
    <property type="molecule type" value="Genomic_DNA"/>
</dbReference>
<feature type="non-terminal residue" evidence="1">
    <location>
        <position position="1"/>
    </location>
</feature>
<evidence type="ECO:0000313" key="2">
    <source>
        <dbReference type="Proteomes" id="UP000485058"/>
    </source>
</evidence>
<gene>
    <name evidence="1" type="ORF">HaLaN_08939</name>
</gene>
<name>A0A699YTG5_HAELA</name>
<protein>
    <submittedName>
        <fullName evidence="1">Uncharacterized protein</fullName>
    </submittedName>
</protein>
<accession>A0A699YTG5</accession>
<organism evidence="1 2">
    <name type="scientific">Haematococcus lacustris</name>
    <name type="common">Green alga</name>
    <name type="synonym">Haematococcus pluvialis</name>
    <dbReference type="NCBI Taxonomy" id="44745"/>
    <lineage>
        <taxon>Eukaryota</taxon>
        <taxon>Viridiplantae</taxon>
        <taxon>Chlorophyta</taxon>
        <taxon>core chlorophytes</taxon>
        <taxon>Chlorophyceae</taxon>
        <taxon>CS clade</taxon>
        <taxon>Chlamydomonadales</taxon>
        <taxon>Haematococcaceae</taxon>
        <taxon>Haematococcus</taxon>
    </lineage>
</organism>
<comment type="caution">
    <text evidence="1">The sequence shown here is derived from an EMBL/GenBank/DDBJ whole genome shotgun (WGS) entry which is preliminary data.</text>
</comment>
<dbReference type="Proteomes" id="UP000485058">
    <property type="component" value="Unassembled WGS sequence"/>
</dbReference>
<evidence type="ECO:0000313" key="1">
    <source>
        <dbReference type="EMBL" id="GFH13120.1"/>
    </source>
</evidence>
<dbReference type="AlphaFoldDB" id="A0A699YTG5"/>
<keyword evidence="2" id="KW-1185">Reference proteome</keyword>
<proteinExistence type="predicted"/>
<sequence length="625" mass="67991">MCPNHRPWPLGEDVIAVSLVVVSMSDLLLRSRLSLAYHSATWPPPTQLNPPSPNLVYPAQLPVAPPPSSTACHQPPPPYLSFSSRPPPYLSFTHLPPTSPSPISVSFHPHHPGPLSQARSQAAACRAQATNRDLQAEVQRLRDVEQSLMCTVDGLQGDLDDLQARTNACRMSMRLCSRWHPERQLPITPYGLLDAASKGKCISTAPHHSPLTCKQRQQLLILEQHPVSVEVLRRCAEAGYGRLNSHGRPMGSMAEQLSPAGLAPSPTDIFIPTQEGPVGRPAARTAPYDAHHCLSTVRLHLETGVSRRALFKCRQYFVSERCFLPNPHRPGKTSTVGQPHVQVIMEELLLHGLDSACIASITTDSAAVNMGEYGGVVARMSELLESKGQAGCIWAQPCYSHGTHNTLLTGLAALGGDIRLAIESIARLLTQYWVPLDMGARGAMPQVPCDTHWASYITSTVSMLHVWAHAGDAVSQMLERQKGRSPPWAVTLSQLLQDNSLLLRLSVVAVVGESFLVPELMWASKDDGLLSSTATPRMGQLQDAQMALPHLFAALGRSDPTMRMEVAVDVVYHAEQRMGQLRAEVLRKEDAAAAAQRSAKAEPCVPLTTVWRSVLVRHASHGASA</sequence>